<evidence type="ECO:0000313" key="2">
    <source>
        <dbReference type="Proteomes" id="UP001056120"/>
    </source>
</evidence>
<name>A0ACB9K134_9ASTR</name>
<reference evidence="1 2" key="2">
    <citation type="journal article" date="2022" name="Mol. Ecol. Resour.">
        <title>The genomes of chicory, endive, great burdock and yacon provide insights into Asteraceae paleo-polyploidization history and plant inulin production.</title>
        <authorList>
            <person name="Fan W."/>
            <person name="Wang S."/>
            <person name="Wang H."/>
            <person name="Wang A."/>
            <person name="Jiang F."/>
            <person name="Liu H."/>
            <person name="Zhao H."/>
            <person name="Xu D."/>
            <person name="Zhang Y."/>
        </authorList>
    </citation>
    <scope>NUCLEOTIDE SEQUENCE [LARGE SCALE GENOMIC DNA]</scope>
    <source>
        <strain evidence="2">cv. Yunnan</strain>
        <tissue evidence="1">Leaves</tissue>
    </source>
</reference>
<proteinExistence type="predicted"/>
<dbReference type="Proteomes" id="UP001056120">
    <property type="component" value="Linkage Group LG02"/>
</dbReference>
<evidence type="ECO:0000313" key="1">
    <source>
        <dbReference type="EMBL" id="KAI3825962.1"/>
    </source>
</evidence>
<protein>
    <submittedName>
        <fullName evidence="1">Uncharacterized protein</fullName>
    </submittedName>
</protein>
<gene>
    <name evidence="1" type="ORF">L1987_07742</name>
</gene>
<accession>A0ACB9K134</accession>
<comment type="caution">
    <text evidence="1">The sequence shown here is derived from an EMBL/GenBank/DDBJ whole genome shotgun (WGS) entry which is preliminary data.</text>
</comment>
<organism evidence="1 2">
    <name type="scientific">Smallanthus sonchifolius</name>
    <dbReference type="NCBI Taxonomy" id="185202"/>
    <lineage>
        <taxon>Eukaryota</taxon>
        <taxon>Viridiplantae</taxon>
        <taxon>Streptophyta</taxon>
        <taxon>Embryophyta</taxon>
        <taxon>Tracheophyta</taxon>
        <taxon>Spermatophyta</taxon>
        <taxon>Magnoliopsida</taxon>
        <taxon>eudicotyledons</taxon>
        <taxon>Gunneridae</taxon>
        <taxon>Pentapetalae</taxon>
        <taxon>asterids</taxon>
        <taxon>campanulids</taxon>
        <taxon>Asterales</taxon>
        <taxon>Asteraceae</taxon>
        <taxon>Asteroideae</taxon>
        <taxon>Heliantheae alliance</taxon>
        <taxon>Millerieae</taxon>
        <taxon>Smallanthus</taxon>
    </lineage>
</organism>
<dbReference type="EMBL" id="CM042019">
    <property type="protein sequence ID" value="KAI3825962.1"/>
    <property type="molecule type" value="Genomic_DNA"/>
</dbReference>
<keyword evidence="2" id="KW-1185">Reference proteome</keyword>
<sequence>MDISYKYKSGDLVHGNFHLGLHFSRILIVLRTDPLFLFECVGLGRYGWDMLSFCREGGVWVGTLSTLCTTKKSVGRFFLAGMDYGLGGRVGSTLGWLGQGWAFGLSSYLVFFCRWLWWIEADLIRYCQCMGWSFADHGIWGMDRWKNYKDTGDRAGYGLRWQVIKNNDGCYFGQLGIWGVNGNKIGRPNSKHVDQNNAQNRTGKCWFGNLKLERDVKNNPGQGHKRNKQRTKVAFLSYLCNLVAGLGPGLGLAWPLNDFLALGLPHVDLFLGLEFGPYIQACVPVMGKHGGRKKTNPAPPARRQPPRASRLGTTDGDANVDPSRGWNPFVFPPASKLETQSVQSSPVTTVNWADVVKGWNSGLKSGQKPHPPGVYSDLSSPVSMPESDLGSTVVGTTTHGLPDGVSGESLKEKSPSVAHAAGLSTPVMSPHLDGPSYGFQSEICLSEDTSVKVNDDSSCLPASEFTVNAGGLRELPTEVVSWVVTSSVTAASLDVASTRTAGVCMSAGSMGENPKGPAMRVGPVGDGPFSVGFSSIGLSSGSPPVGPGPTPTNEASVGLNCSSGSCCVGISTGPPQVSVLPTGPIFTCADGLEFVSSGPADGIVSGGLDASISGSMDVCSVFGHSDEVHASKPIVVEPVVLEQPKTVPLVPHIPLAQQAQVVDVDGFVQVQSKSKKKKKKKQAMDGGPKLDSVPTTGPMLDSGPKDIVHDVAPSVGPPVSLGPISQAQMKLKGKVHKWTPKHKEYYFHLSKEVIKDQGGPSTAVEVAEDTDVESETDESSC</sequence>
<reference evidence="2" key="1">
    <citation type="journal article" date="2022" name="Mol. Ecol. Resour.">
        <title>The genomes of chicory, endive, great burdock and yacon provide insights into Asteraceae palaeo-polyploidization history and plant inulin production.</title>
        <authorList>
            <person name="Fan W."/>
            <person name="Wang S."/>
            <person name="Wang H."/>
            <person name="Wang A."/>
            <person name="Jiang F."/>
            <person name="Liu H."/>
            <person name="Zhao H."/>
            <person name="Xu D."/>
            <person name="Zhang Y."/>
        </authorList>
    </citation>
    <scope>NUCLEOTIDE SEQUENCE [LARGE SCALE GENOMIC DNA]</scope>
    <source>
        <strain evidence="2">cv. Yunnan</strain>
    </source>
</reference>